<gene>
    <name evidence="4" type="ORF">VP1G_02780</name>
</gene>
<dbReference type="STRING" id="694573.A0A194UUL8"/>
<evidence type="ECO:0000256" key="1">
    <source>
        <dbReference type="SAM" id="SignalP"/>
    </source>
</evidence>
<evidence type="ECO:0000259" key="2">
    <source>
        <dbReference type="Pfam" id="PF24137"/>
    </source>
</evidence>
<sequence length="366" mass="39813">MPSNKLVHLLLASLVTARRPRAAQGFTLPLPMVNGSTPIIETVETVPLDGLYITEPNATSYEWWYFDVVSEDYSSSVVFVTFLTYSETGPPELSAELTISYPNGTWTEITIPQDELHFSTTGEGSIGVADAFFWRAAPDLSEYTIQLDVEAQGVTGEIHMSSIAPPHVKCGPAVEGASLADAEHILWINPVPDSVASVKIGVNGTSISFKGSGYHDKNWGTNSYPDVLNQWYWGHGRSGSYSVVFFWIIQDNGEITASAYLAKHDQIIYSTCDPDSVVIRPFGAEGIVYPVPFNGSASLKGLYVNIDAGEDIGQFAFTALEANVIQTDGDPSTYRRWIGSFTGGVQDSGMENSTGFAMWEQMGPFS</sequence>
<dbReference type="OrthoDB" id="5344254at2759"/>
<protein>
    <recommendedName>
        <fullName evidence="6">Hydroxyneurosporene synthase (CrtC)</fullName>
    </recommendedName>
</protein>
<feature type="chain" id="PRO_5008265852" description="Hydroxyneurosporene synthase (CrtC)" evidence="1">
    <location>
        <begin position="26"/>
        <end position="366"/>
    </location>
</feature>
<proteinExistence type="predicted"/>
<feature type="domain" description="Diels-Alderase N-terminal" evidence="2">
    <location>
        <begin position="53"/>
        <end position="219"/>
    </location>
</feature>
<dbReference type="EMBL" id="KN714680">
    <property type="protein sequence ID" value="KUI55358.1"/>
    <property type="molecule type" value="Genomic_DNA"/>
</dbReference>
<dbReference type="SUPFAM" id="SSF159245">
    <property type="entry name" value="AttH-like"/>
    <property type="match status" value="1"/>
</dbReference>
<dbReference type="Pfam" id="PF24137">
    <property type="entry name" value="DA_N"/>
    <property type="match status" value="1"/>
</dbReference>
<organism evidence="4 5">
    <name type="scientific">Cytospora mali</name>
    <name type="common">Apple Valsa canker fungus</name>
    <name type="synonym">Valsa mali</name>
    <dbReference type="NCBI Taxonomy" id="578113"/>
    <lineage>
        <taxon>Eukaryota</taxon>
        <taxon>Fungi</taxon>
        <taxon>Dikarya</taxon>
        <taxon>Ascomycota</taxon>
        <taxon>Pezizomycotina</taxon>
        <taxon>Sordariomycetes</taxon>
        <taxon>Sordariomycetidae</taxon>
        <taxon>Diaporthales</taxon>
        <taxon>Cytosporaceae</taxon>
        <taxon>Cytospora</taxon>
    </lineage>
</organism>
<reference evidence="5" key="1">
    <citation type="submission" date="2014-12" db="EMBL/GenBank/DDBJ databases">
        <title>Genome Sequence of Valsa Canker Pathogens Uncovers a Specific Adaption of Colonization on Woody Bark.</title>
        <authorList>
            <person name="Yin Z."/>
            <person name="Liu H."/>
            <person name="Gao X."/>
            <person name="Li Z."/>
            <person name="Song N."/>
            <person name="Ke X."/>
            <person name="Dai Q."/>
            <person name="Wu Y."/>
            <person name="Sun Y."/>
            <person name="Xu J.-R."/>
            <person name="Kang Z.K."/>
            <person name="Wang L."/>
            <person name="Huang L."/>
        </authorList>
    </citation>
    <scope>NUCLEOTIDE SEQUENCE [LARGE SCALE GENOMIC DNA]</scope>
    <source>
        <strain evidence="5">SXYL134</strain>
    </source>
</reference>
<name>A0A194UUL8_CYTMA</name>
<dbReference type="Pfam" id="PF25581">
    <property type="entry name" value="AsqO_C"/>
    <property type="match status" value="1"/>
</dbReference>
<evidence type="ECO:0000259" key="3">
    <source>
        <dbReference type="Pfam" id="PF25581"/>
    </source>
</evidence>
<dbReference type="InterPro" id="IPR057722">
    <property type="entry name" value="AsqO/PenF-like_C"/>
</dbReference>
<dbReference type="Proteomes" id="UP000078576">
    <property type="component" value="Unassembled WGS sequence"/>
</dbReference>
<dbReference type="AlphaFoldDB" id="A0A194UUL8"/>
<evidence type="ECO:0008006" key="6">
    <source>
        <dbReference type="Google" id="ProtNLM"/>
    </source>
</evidence>
<keyword evidence="5" id="KW-1185">Reference proteome</keyword>
<dbReference type="InterPro" id="IPR056402">
    <property type="entry name" value="DA_N"/>
</dbReference>
<accession>A0A194UUL8</accession>
<feature type="signal peptide" evidence="1">
    <location>
        <begin position="1"/>
        <end position="25"/>
    </location>
</feature>
<feature type="domain" description="AsqO/PenF-like C-terminal" evidence="3">
    <location>
        <begin position="226"/>
        <end position="362"/>
    </location>
</feature>
<evidence type="ECO:0000313" key="5">
    <source>
        <dbReference type="Proteomes" id="UP000078576"/>
    </source>
</evidence>
<evidence type="ECO:0000313" key="4">
    <source>
        <dbReference type="EMBL" id="KUI55358.1"/>
    </source>
</evidence>
<keyword evidence="1" id="KW-0732">Signal</keyword>